<dbReference type="EMBL" id="WTXG01000003">
    <property type="protein sequence ID" value="KAI0306793.1"/>
    <property type="molecule type" value="Genomic_DNA"/>
</dbReference>
<dbReference type="Proteomes" id="UP001203297">
    <property type="component" value="Unassembled WGS sequence"/>
</dbReference>
<keyword evidence="4" id="KW-1185">Reference proteome</keyword>
<name>A0AAD4QPE4_9AGAM</name>
<dbReference type="AlphaFoldDB" id="A0AAD4QPE4"/>
<protein>
    <submittedName>
        <fullName evidence="3">Uncharacterized protein</fullName>
    </submittedName>
</protein>
<proteinExistence type="predicted"/>
<feature type="chain" id="PRO_5042045136" evidence="2">
    <location>
        <begin position="19"/>
        <end position="86"/>
    </location>
</feature>
<evidence type="ECO:0000256" key="2">
    <source>
        <dbReference type="SAM" id="SignalP"/>
    </source>
</evidence>
<organism evidence="3 4">
    <name type="scientific">Multifurca ochricompacta</name>
    <dbReference type="NCBI Taxonomy" id="376703"/>
    <lineage>
        <taxon>Eukaryota</taxon>
        <taxon>Fungi</taxon>
        <taxon>Dikarya</taxon>
        <taxon>Basidiomycota</taxon>
        <taxon>Agaricomycotina</taxon>
        <taxon>Agaricomycetes</taxon>
        <taxon>Russulales</taxon>
        <taxon>Russulaceae</taxon>
        <taxon>Multifurca</taxon>
    </lineage>
</organism>
<accession>A0AAD4QPE4</accession>
<keyword evidence="2" id="KW-0732">Signal</keyword>
<evidence type="ECO:0000313" key="4">
    <source>
        <dbReference type="Proteomes" id="UP001203297"/>
    </source>
</evidence>
<feature type="signal peptide" evidence="2">
    <location>
        <begin position="1"/>
        <end position="18"/>
    </location>
</feature>
<evidence type="ECO:0000313" key="3">
    <source>
        <dbReference type="EMBL" id="KAI0306793.1"/>
    </source>
</evidence>
<comment type="caution">
    <text evidence="3">The sequence shown here is derived from an EMBL/GenBank/DDBJ whole genome shotgun (WGS) entry which is preliminary data.</text>
</comment>
<reference evidence="3" key="1">
    <citation type="journal article" date="2022" name="New Phytol.">
        <title>Evolutionary transition to the ectomycorrhizal habit in the genomes of a hyperdiverse lineage of mushroom-forming fungi.</title>
        <authorList>
            <person name="Looney B."/>
            <person name="Miyauchi S."/>
            <person name="Morin E."/>
            <person name="Drula E."/>
            <person name="Courty P.E."/>
            <person name="Kohler A."/>
            <person name="Kuo A."/>
            <person name="LaButti K."/>
            <person name="Pangilinan J."/>
            <person name="Lipzen A."/>
            <person name="Riley R."/>
            <person name="Andreopoulos W."/>
            <person name="He G."/>
            <person name="Johnson J."/>
            <person name="Nolan M."/>
            <person name="Tritt A."/>
            <person name="Barry K.W."/>
            <person name="Grigoriev I.V."/>
            <person name="Nagy L.G."/>
            <person name="Hibbett D."/>
            <person name="Henrissat B."/>
            <person name="Matheny P.B."/>
            <person name="Labbe J."/>
            <person name="Martin F.M."/>
        </authorList>
    </citation>
    <scope>NUCLEOTIDE SEQUENCE</scope>
    <source>
        <strain evidence="3">BPL690</strain>
    </source>
</reference>
<gene>
    <name evidence="3" type="ORF">B0F90DRAFT_819656</name>
</gene>
<evidence type="ECO:0000256" key="1">
    <source>
        <dbReference type="SAM" id="MobiDB-lite"/>
    </source>
</evidence>
<sequence>MAHALHVLIVLTIGTAVSLPCLSHSWQGPSKAEPEESDEYYAQTKPGPRGRGRGRGRGNCAGSCDLDLSMMEAKRVLTVLDACEDH</sequence>
<feature type="region of interest" description="Disordered" evidence="1">
    <location>
        <begin position="25"/>
        <end position="58"/>
    </location>
</feature>